<protein>
    <submittedName>
        <fullName evidence="2">Uncharacterized protein</fullName>
    </submittedName>
</protein>
<evidence type="ECO:0000256" key="1">
    <source>
        <dbReference type="SAM" id="MobiDB-lite"/>
    </source>
</evidence>
<organism evidence="2">
    <name type="scientific">marine sediment metagenome</name>
    <dbReference type="NCBI Taxonomy" id="412755"/>
    <lineage>
        <taxon>unclassified sequences</taxon>
        <taxon>metagenomes</taxon>
        <taxon>ecological metagenomes</taxon>
    </lineage>
</organism>
<evidence type="ECO:0000313" key="2">
    <source>
        <dbReference type="EMBL" id="KKN35907.1"/>
    </source>
</evidence>
<comment type="caution">
    <text evidence="2">The sequence shown here is derived from an EMBL/GenBank/DDBJ whole genome shotgun (WGS) entry which is preliminary data.</text>
</comment>
<dbReference type="AlphaFoldDB" id="A0A0F9QFZ9"/>
<sequence>MAETDKEIPTPPPLSKPSRGTVRDPNRRVGDILPSGNLWPDLPRRELDDLLDKEIVFVDFSFLNGRFGHFAVFLARFPGSDEQFTSACGGEIVCRKLTELKDGRHLPVLGVINYTGKYYDLT</sequence>
<reference evidence="2" key="1">
    <citation type="journal article" date="2015" name="Nature">
        <title>Complex archaea that bridge the gap between prokaryotes and eukaryotes.</title>
        <authorList>
            <person name="Spang A."/>
            <person name="Saw J.H."/>
            <person name="Jorgensen S.L."/>
            <person name="Zaremba-Niedzwiedzka K."/>
            <person name="Martijn J."/>
            <person name="Lind A.E."/>
            <person name="van Eijk R."/>
            <person name="Schleper C."/>
            <person name="Guy L."/>
            <person name="Ettema T.J."/>
        </authorList>
    </citation>
    <scope>NUCLEOTIDE SEQUENCE</scope>
</reference>
<proteinExistence type="predicted"/>
<gene>
    <name evidence="2" type="ORF">LCGC14_0779110</name>
</gene>
<dbReference type="EMBL" id="LAZR01002003">
    <property type="protein sequence ID" value="KKN35907.1"/>
    <property type="molecule type" value="Genomic_DNA"/>
</dbReference>
<feature type="region of interest" description="Disordered" evidence="1">
    <location>
        <begin position="1"/>
        <end position="29"/>
    </location>
</feature>
<accession>A0A0F9QFZ9</accession>
<name>A0A0F9QFZ9_9ZZZZ</name>